<feature type="non-terminal residue" evidence="2">
    <location>
        <position position="73"/>
    </location>
</feature>
<proteinExistence type="predicted"/>
<keyword evidence="1" id="KW-0812">Transmembrane</keyword>
<dbReference type="AlphaFoldDB" id="A0A382A8C3"/>
<sequence length="73" mass="7857">MLQNVRSIAPLLLGIALLMLGNGSLPTVLALRLTTAGEPVWLTGFIMSQYYTGFVLGTVFGHKLIFSVGHIRA</sequence>
<evidence type="ECO:0000256" key="1">
    <source>
        <dbReference type="SAM" id="Phobius"/>
    </source>
</evidence>
<evidence type="ECO:0000313" key="2">
    <source>
        <dbReference type="EMBL" id="SVA97297.1"/>
    </source>
</evidence>
<dbReference type="GO" id="GO:0005886">
    <property type="term" value="C:plasma membrane"/>
    <property type="evidence" value="ECO:0007669"/>
    <property type="project" value="TreeGrafter"/>
</dbReference>
<accession>A0A382A8C3</accession>
<feature type="transmembrane region" description="Helical" evidence="1">
    <location>
        <begin position="40"/>
        <end position="60"/>
    </location>
</feature>
<protein>
    <submittedName>
        <fullName evidence="2">Uncharacterized protein</fullName>
    </submittedName>
</protein>
<gene>
    <name evidence="2" type="ORF">METZ01_LOCUS150151</name>
</gene>
<keyword evidence="1" id="KW-1133">Transmembrane helix</keyword>
<dbReference type="EMBL" id="UINC01024172">
    <property type="protein sequence ID" value="SVA97297.1"/>
    <property type="molecule type" value="Genomic_DNA"/>
</dbReference>
<organism evidence="2">
    <name type="scientific">marine metagenome</name>
    <dbReference type="NCBI Taxonomy" id="408172"/>
    <lineage>
        <taxon>unclassified sequences</taxon>
        <taxon>metagenomes</taxon>
        <taxon>ecological metagenomes</taxon>
    </lineage>
</organism>
<name>A0A382A8C3_9ZZZZ</name>
<dbReference type="PANTHER" id="PTHR23521:SF3">
    <property type="entry name" value="MFS TRANSPORTER"/>
    <property type="match status" value="1"/>
</dbReference>
<dbReference type="PANTHER" id="PTHR23521">
    <property type="entry name" value="TRANSPORTER MFS SUPERFAMILY"/>
    <property type="match status" value="1"/>
</dbReference>
<keyword evidence="1" id="KW-0472">Membrane</keyword>
<reference evidence="2" key="1">
    <citation type="submission" date="2018-05" db="EMBL/GenBank/DDBJ databases">
        <authorList>
            <person name="Lanie J.A."/>
            <person name="Ng W.-L."/>
            <person name="Kazmierczak K.M."/>
            <person name="Andrzejewski T.M."/>
            <person name="Davidsen T.M."/>
            <person name="Wayne K.J."/>
            <person name="Tettelin H."/>
            <person name="Glass J.I."/>
            <person name="Rusch D."/>
            <person name="Podicherti R."/>
            <person name="Tsui H.-C.T."/>
            <person name="Winkler M.E."/>
        </authorList>
    </citation>
    <scope>NUCLEOTIDE SEQUENCE</scope>
</reference>